<protein>
    <submittedName>
        <fullName evidence="1">Uncharacterized protein</fullName>
    </submittedName>
</protein>
<proteinExistence type="predicted"/>
<organism evidence="1 2">
    <name type="scientific">Caldovatus sediminis</name>
    <dbReference type="NCBI Taxonomy" id="2041189"/>
    <lineage>
        <taxon>Bacteria</taxon>
        <taxon>Pseudomonadati</taxon>
        <taxon>Pseudomonadota</taxon>
        <taxon>Alphaproteobacteria</taxon>
        <taxon>Acetobacterales</taxon>
        <taxon>Roseomonadaceae</taxon>
        <taxon>Caldovatus</taxon>
    </lineage>
</organism>
<evidence type="ECO:0000313" key="2">
    <source>
        <dbReference type="Proteomes" id="UP000597507"/>
    </source>
</evidence>
<evidence type="ECO:0000313" key="1">
    <source>
        <dbReference type="EMBL" id="GGG51410.1"/>
    </source>
</evidence>
<accession>A0A8J2ZFS9</accession>
<dbReference type="Pfam" id="PF05565">
    <property type="entry name" value="Sipho_Gp157"/>
    <property type="match status" value="1"/>
</dbReference>
<dbReference type="EMBL" id="BMKS01000025">
    <property type="protein sequence ID" value="GGG51410.1"/>
    <property type="molecule type" value="Genomic_DNA"/>
</dbReference>
<dbReference type="RefSeq" id="WP_188904120.1">
    <property type="nucleotide sequence ID" value="NZ_BMKS01000025.1"/>
</dbReference>
<sequence>MAISSLEDALEALRAVAARAAGADAAMRAMQAAAADALMARDPEEAMRATLRLILAAEDVAASAGATVQAARAALCRAIEETGAPAVVAGKHLATVAAGKPGVRITDPAAIPDRFVRTVREPDKAKIARALKAGEPVAGAMLNNPAPHLRIQTREATR</sequence>
<reference evidence="1 2" key="1">
    <citation type="journal article" date="2014" name="Int. J. Syst. Evol. Microbiol.">
        <title>Complete genome sequence of Corynebacterium casei LMG S-19264T (=DSM 44701T), isolated from a smear-ripened cheese.</title>
        <authorList>
            <consortium name="US DOE Joint Genome Institute (JGI-PGF)"/>
            <person name="Walter F."/>
            <person name="Albersmeier A."/>
            <person name="Kalinowski J."/>
            <person name="Ruckert C."/>
        </authorList>
    </citation>
    <scope>NUCLEOTIDE SEQUENCE [LARGE SCALE GENOMIC DNA]</scope>
    <source>
        <strain evidence="1 2">CGMCC 1.16330</strain>
    </source>
</reference>
<gene>
    <name evidence="1" type="ORF">GCM10010964_43320</name>
</gene>
<dbReference type="AlphaFoldDB" id="A0A8J2ZFS9"/>
<comment type="caution">
    <text evidence="1">The sequence shown here is derived from an EMBL/GenBank/DDBJ whole genome shotgun (WGS) entry which is preliminary data.</text>
</comment>
<name>A0A8J2ZFS9_9PROT</name>
<keyword evidence="2" id="KW-1185">Reference proteome</keyword>
<dbReference type="Proteomes" id="UP000597507">
    <property type="component" value="Unassembled WGS sequence"/>
</dbReference>
<dbReference type="InterPro" id="IPR008840">
    <property type="entry name" value="Sipho_Gp157"/>
</dbReference>